<dbReference type="PANTHER" id="PTHR12526:SF638">
    <property type="entry name" value="SPORE COAT PROTEIN SA"/>
    <property type="match status" value="1"/>
</dbReference>
<keyword evidence="3" id="KW-1185">Reference proteome</keyword>
<dbReference type="Proteomes" id="UP000773614">
    <property type="component" value="Unassembled WGS sequence"/>
</dbReference>
<dbReference type="Gene3D" id="3.40.50.2000">
    <property type="entry name" value="Glycogen Phosphorylase B"/>
    <property type="match status" value="2"/>
</dbReference>
<dbReference type="AlphaFoldDB" id="A0A964WSR0"/>
<dbReference type="RefSeq" id="WP_161139410.1">
    <property type="nucleotide sequence ID" value="NZ_SPKJ01000009.1"/>
</dbReference>
<dbReference type="OrthoDB" id="9807414at2"/>
<gene>
    <name evidence="2" type="ORF">E4O86_04960</name>
</gene>
<feature type="domain" description="Glycosyltransferase subfamily 4-like N-terminal" evidence="1">
    <location>
        <begin position="17"/>
        <end position="218"/>
    </location>
</feature>
<dbReference type="Pfam" id="PF13439">
    <property type="entry name" value="Glyco_transf_4"/>
    <property type="match status" value="1"/>
</dbReference>
<dbReference type="EMBL" id="SPKJ01000009">
    <property type="protein sequence ID" value="MYZ47060.1"/>
    <property type="molecule type" value="Genomic_DNA"/>
</dbReference>
<proteinExistence type="predicted"/>
<evidence type="ECO:0000259" key="1">
    <source>
        <dbReference type="Pfam" id="PF13439"/>
    </source>
</evidence>
<comment type="caution">
    <text evidence="2">The sequence shown here is derived from an EMBL/GenBank/DDBJ whole genome shotgun (WGS) entry which is preliminary data.</text>
</comment>
<accession>A0A964WSR0</accession>
<sequence>MARLAILTLFHSLLYRGGAQQCAYSLFSALRESGEDCLFVAADPDWFAHNRKADSFVRPSGMGANEYLFSLPEYDYFWHRTNSAYAKRTLLDFLSAEGVTHVFLSHFMHFGIDLVPLLAERGMKVFVGFHEMQASCYANGQMITRNTRELCSVSTPERCAQCFPDISPDLFFLRNRHFKKCLDHAAGFISPSLFLRDRMVGWGLDRSKFTVIWHGIDEASFQVGAGVGRARKRNSPFASDPRQRLVRFGYFGQLVDNKGVQTLLEAAKLLEERDIGPFQLAINGANLEAGSEAFRTAFERTIADSADWMNGRIQVRGPYLHDTLPFRMAEVDVVVVPSLWWEIYCMVVDEAKFFGKPLIASAIGGIPERFDPASDGFLVAPGDAVGIADAMERFMSEELAFAPRIEPEQSWPAIARRYLALFYDAPAAGALPRAAEAVA</sequence>
<dbReference type="GO" id="GO:0016757">
    <property type="term" value="F:glycosyltransferase activity"/>
    <property type="evidence" value="ECO:0007669"/>
    <property type="project" value="TreeGrafter"/>
</dbReference>
<evidence type="ECO:0000313" key="2">
    <source>
        <dbReference type="EMBL" id="MYZ47060.1"/>
    </source>
</evidence>
<dbReference type="Pfam" id="PF13692">
    <property type="entry name" value="Glyco_trans_1_4"/>
    <property type="match status" value="1"/>
</dbReference>
<organism evidence="2 3">
    <name type="scientific">Propylenella binzhouense</name>
    <dbReference type="NCBI Taxonomy" id="2555902"/>
    <lineage>
        <taxon>Bacteria</taxon>
        <taxon>Pseudomonadati</taxon>
        <taxon>Pseudomonadota</taxon>
        <taxon>Alphaproteobacteria</taxon>
        <taxon>Hyphomicrobiales</taxon>
        <taxon>Propylenellaceae</taxon>
        <taxon>Propylenella</taxon>
    </lineage>
</organism>
<dbReference type="PANTHER" id="PTHR12526">
    <property type="entry name" value="GLYCOSYLTRANSFERASE"/>
    <property type="match status" value="1"/>
</dbReference>
<dbReference type="SUPFAM" id="SSF53756">
    <property type="entry name" value="UDP-Glycosyltransferase/glycogen phosphorylase"/>
    <property type="match status" value="1"/>
</dbReference>
<dbReference type="InterPro" id="IPR028098">
    <property type="entry name" value="Glyco_trans_4-like_N"/>
</dbReference>
<reference evidence="2" key="1">
    <citation type="submission" date="2019-03" db="EMBL/GenBank/DDBJ databases">
        <title>Afifella sp. nov., isolated from activated sludge.</title>
        <authorList>
            <person name="Li Q."/>
            <person name="Liu Y."/>
        </authorList>
    </citation>
    <scope>NUCLEOTIDE SEQUENCE</scope>
    <source>
        <strain evidence="2">L72</strain>
    </source>
</reference>
<name>A0A964WSR0_9HYPH</name>
<evidence type="ECO:0000313" key="3">
    <source>
        <dbReference type="Proteomes" id="UP000773614"/>
    </source>
</evidence>
<protein>
    <submittedName>
        <fullName evidence="2">Glycosyltransferase</fullName>
    </submittedName>
</protein>